<dbReference type="STRING" id="6216.A0A0R3SEK3"/>
<dbReference type="InterPro" id="IPR003323">
    <property type="entry name" value="OTU_dom"/>
</dbReference>
<dbReference type="PROSITE" id="PS50802">
    <property type="entry name" value="OTU"/>
    <property type="match status" value="1"/>
</dbReference>
<dbReference type="GO" id="GO:0016579">
    <property type="term" value="P:protein deubiquitination"/>
    <property type="evidence" value="ECO:0007669"/>
    <property type="project" value="TreeGrafter"/>
</dbReference>
<protein>
    <submittedName>
        <fullName evidence="5">OTU domain-containing protein</fullName>
    </submittedName>
</protein>
<evidence type="ECO:0000313" key="4">
    <source>
        <dbReference type="Proteomes" id="UP000274504"/>
    </source>
</evidence>
<dbReference type="Gene3D" id="3.90.70.80">
    <property type="match status" value="1"/>
</dbReference>
<dbReference type="Pfam" id="PF02338">
    <property type="entry name" value="OTU"/>
    <property type="match status" value="1"/>
</dbReference>
<feature type="region of interest" description="Disordered" evidence="1">
    <location>
        <begin position="70"/>
        <end position="90"/>
    </location>
</feature>
<proteinExistence type="predicted"/>
<gene>
    <name evidence="3" type="ORF">HDID_LOCUS3205</name>
</gene>
<reference evidence="5" key="1">
    <citation type="submission" date="2017-02" db="UniProtKB">
        <authorList>
            <consortium name="WormBaseParasite"/>
        </authorList>
    </citation>
    <scope>IDENTIFICATION</scope>
</reference>
<dbReference type="WBParaSite" id="HDID_0000320701-mRNA-1">
    <property type="protein sequence ID" value="HDID_0000320701-mRNA-1"/>
    <property type="gene ID" value="HDID_0000320701"/>
</dbReference>
<dbReference type="PANTHER" id="PTHR12419">
    <property type="entry name" value="OTU DOMAIN CONTAINING PROTEIN"/>
    <property type="match status" value="1"/>
</dbReference>
<accession>A0A0R3SEK3</accession>
<dbReference type="GO" id="GO:0004843">
    <property type="term" value="F:cysteine-type deubiquitinase activity"/>
    <property type="evidence" value="ECO:0007669"/>
    <property type="project" value="TreeGrafter"/>
</dbReference>
<dbReference type="OrthoDB" id="415023at2759"/>
<evidence type="ECO:0000313" key="3">
    <source>
        <dbReference type="EMBL" id="VDL28792.1"/>
    </source>
</evidence>
<dbReference type="PANTHER" id="PTHR12419:SF10">
    <property type="entry name" value="DEUBIQUITINASE OTUD6B"/>
    <property type="match status" value="1"/>
</dbReference>
<evidence type="ECO:0000256" key="1">
    <source>
        <dbReference type="SAM" id="MobiDB-lite"/>
    </source>
</evidence>
<name>A0A0R3SEK3_HYMDI</name>
<feature type="compositionally biased region" description="Polar residues" evidence="1">
    <location>
        <begin position="70"/>
        <end position="85"/>
    </location>
</feature>
<dbReference type="AlphaFoldDB" id="A0A0R3SEK3"/>
<sequence length="282" mass="31526">MEELLLRHRKEKKELQAKITALKRSVPKGDRNRRNQITQEIAVLEKQLSDRHEKEVQELNSLLEACTISNSETQEQPTSGVTANDSAPRISKAAKRREKAAAKARLLAESIEQTRIKSTTSLSTREYSELENILSQRGLTLHRIPSDGDCLFASIAHQLEVHGLVERLKDACREFKVNFPDPTDVKSVVRCLRFVATAVMRRNSDDFLPFICTESDVDGDSTEETLDLYCKKMETAGTWGGQLEIQALATALQQPIEVIQTTGLPIRTGEPLTDSSSPLVIT</sequence>
<organism evidence="5">
    <name type="scientific">Hymenolepis diminuta</name>
    <name type="common">Rat tapeworm</name>
    <dbReference type="NCBI Taxonomy" id="6216"/>
    <lineage>
        <taxon>Eukaryota</taxon>
        <taxon>Metazoa</taxon>
        <taxon>Spiralia</taxon>
        <taxon>Lophotrochozoa</taxon>
        <taxon>Platyhelminthes</taxon>
        <taxon>Cestoda</taxon>
        <taxon>Eucestoda</taxon>
        <taxon>Cyclophyllidea</taxon>
        <taxon>Hymenolepididae</taxon>
        <taxon>Hymenolepis</taxon>
    </lineage>
</organism>
<dbReference type="Proteomes" id="UP000274504">
    <property type="component" value="Unassembled WGS sequence"/>
</dbReference>
<reference evidence="3 4" key="2">
    <citation type="submission" date="2018-11" db="EMBL/GenBank/DDBJ databases">
        <authorList>
            <consortium name="Pathogen Informatics"/>
        </authorList>
    </citation>
    <scope>NUCLEOTIDE SEQUENCE [LARGE SCALE GENOMIC DNA]</scope>
</reference>
<feature type="domain" description="OTU" evidence="2">
    <location>
        <begin position="139"/>
        <end position="279"/>
    </location>
</feature>
<dbReference type="InterPro" id="IPR038765">
    <property type="entry name" value="Papain-like_cys_pep_sf"/>
</dbReference>
<dbReference type="InterPro" id="IPR050704">
    <property type="entry name" value="Peptidase_C85-like"/>
</dbReference>
<evidence type="ECO:0000259" key="2">
    <source>
        <dbReference type="PROSITE" id="PS50802"/>
    </source>
</evidence>
<dbReference type="SUPFAM" id="SSF54001">
    <property type="entry name" value="Cysteine proteinases"/>
    <property type="match status" value="1"/>
</dbReference>
<dbReference type="EMBL" id="UYSG01000923">
    <property type="protein sequence ID" value="VDL28792.1"/>
    <property type="molecule type" value="Genomic_DNA"/>
</dbReference>
<evidence type="ECO:0000313" key="5">
    <source>
        <dbReference type="WBParaSite" id="HDID_0000320701-mRNA-1"/>
    </source>
</evidence>